<evidence type="ECO:0000313" key="2">
    <source>
        <dbReference type="Proteomes" id="UP000005640"/>
    </source>
</evidence>
<protein>
    <submittedName>
        <fullName evidence="1">Zinc finger protein 433</fullName>
    </submittedName>
</protein>
<evidence type="ECO:0000313" key="1">
    <source>
        <dbReference type="Ensembl" id="ENSP00000446484.1"/>
    </source>
</evidence>
<accession>F8VP42</accession>
<dbReference type="EMBL" id="AC008770">
    <property type="status" value="NOT_ANNOTATED_CDS"/>
    <property type="molecule type" value="Genomic_DNA"/>
</dbReference>
<reference evidence="1 2" key="1">
    <citation type="journal article" date="2001" name="Nature">
        <title>Initial sequencing and analysis of the human genome.</title>
        <authorList>
            <consortium name="International Human Genome Sequencing Consortium"/>
            <person name="Lander E.S."/>
            <person name="Linton L.M."/>
            <person name="Birren B."/>
            <person name="Nusbaum C."/>
            <person name="Zody M.C."/>
            <person name="Baldwin J."/>
            <person name="Devon K."/>
            <person name="Dewar K."/>
            <person name="Doyle M."/>
            <person name="FitzHugh W."/>
            <person name="Funke R."/>
            <person name="Gage D."/>
            <person name="Harris K."/>
            <person name="Heaford A."/>
            <person name="Howland J."/>
            <person name="Kann L."/>
            <person name="Lehoczky J."/>
            <person name="LeVine R."/>
            <person name="McEwan P."/>
            <person name="McKernan K."/>
            <person name="Meldrim J."/>
            <person name="Mesirov J.P."/>
            <person name="Miranda C."/>
            <person name="Morris W."/>
            <person name="Naylor J."/>
            <person name="Raymond C."/>
            <person name="Rosetti M."/>
            <person name="Santos R."/>
            <person name="Sheridan A."/>
            <person name="Sougnez C."/>
            <person name="Stange-Thomann N."/>
            <person name="Stojanovic N."/>
            <person name="Subramanian A."/>
            <person name="Wyman D."/>
            <person name="Rogers J."/>
            <person name="Sulston J."/>
            <person name="Ainscough R."/>
            <person name="Beck S."/>
            <person name="Bentley D."/>
            <person name="Burton J."/>
            <person name="Clee C."/>
            <person name="Carter N."/>
            <person name="Coulson A."/>
            <person name="Deadman R."/>
            <person name="Deloukas P."/>
            <person name="Dunham A."/>
            <person name="Dunham I."/>
            <person name="Durbin R."/>
            <person name="French L."/>
            <person name="Grafham D."/>
            <person name="Gregory S."/>
            <person name="Hubbard T."/>
            <person name="Humphray S."/>
            <person name="Hunt A."/>
            <person name="Jones M."/>
            <person name="Lloyd C."/>
            <person name="McMurray A."/>
            <person name="Matthews L."/>
            <person name="Mercer S."/>
            <person name="Milne S."/>
            <person name="Mullikin J.C."/>
            <person name="Mungall A."/>
            <person name="Plumb R."/>
            <person name="Ross M."/>
            <person name="Shownkeen R."/>
            <person name="Sims S."/>
            <person name="Waterston R.H."/>
            <person name="Wilson R.K."/>
            <person name="Hillier L.W."/>
            <person name="McPherson J.D."/>
            <person name="Marra M.A."/>
            <person name="Mardis E.R."/>
            <person name="Fulton L.A."/>
            <person name="Chinwalla A.T."/>
            <person name="Pepin K.H."/>
            <person name="Gish W.R."/>
            <person name="Chissoe S.L."/>
            <person name="Wendl M.C."/>
            <person name="Delehaunty K.D."/>
            <person name="Miner T.L."/>
            <person name="Delehaunty A."/>
            <person name="Kramer J.B."/>
            <person name="Cook L.L."/>
            <person name="Fulton R.S."/>
            <person name="Johnson D.L."/>
            <person name="Minx P.J."/>
            <person name="Clifton S.W."/>
            <person name="Hawkins T."/>
            <person name="Branscomb E."/>
            <person name="Predki P."/>
            <person name="Richardson P."/>
            <person name="Wenning S."/>
            <person name="Slezak T."/>
            <person name="Doggett N."/>
            <person name="Cheng J.F."/>
            <person name="Olsen A."/>
            <person name="Lucas S."/>
            <person name="Elkin C."/>
            <person name="Uberbacher E."/>
            <person name="Frazier M."/>
            <person name="Gibbs R.A."/>
            <person name="Muzny D.M."/>
            <person name="Scherer S.E."/>
            <person name="Bouck J.B."/>
            <person name="Sodergren E.J."/>
            <person name="Worley K.C."/>
            <person name="Rives C.M."/>
            <person name="Gorrell J.H."/>
            <person name="Metzker M.L."/>
            <person name="Naylor S.L."/>
            <person name="Kucherlapati R.S."/>
            <person name="Nelson D.L."/>
            <person name="Weinstock G.M."/>
            <person name="Sakaki Y."/>
            <person name="Fujiyama A."/>
            <person name="Hattori M."/>
            <person name="Yada T."/>
            <person name="Toyoda A."/>
            <person name="Itoh T."/>
            <person name="Kawagoe C."/>
            <person name="Watanabe H."/>
            <person name="Totoki Y."/>
            <person name="Taylor T."/>
            <person name="Weissenbach J."/>
            <person name="Heilig R."/>
            <person name="Saurin W."/>
            <person name="Artiguenave F."/>
            <person name="Brottier P."/>
            <person name="Bruls T."/>
            <person name="Pelletier E."/>
            <person name="Robert C."/>
            <person name="Wincker P."/>
            <person name="Smith D.R."/>
            <person name="Doucette-Stamm L."/>
            <person name="Rubenfield M."/>
            <person name="Weinstock K."/>
            <person name="Lee H.M."/>
            <person name="Dubois J."/>
            <person name="Rosenthal A."/>
            <person name="Platzer M."/>
            <person name="Nyakatura G."/>
            <person name="Taudien S."/>
            <person name="Rump A."/>
            <person name="Yang H."/>
            <person name="Yu J."/>
            <person name="Wang J."/>
            <person name="Huang G."/>
            <person name="Gu J."/>
            <person name="Hood L."/>
            <person name="Rowen L."/>
            <person name="Madan A."/>
            <person name="Qin S."/>
            <person name="Davis R.W."/>
            <person name="Federspiel N.A."/>
            <person name="Abola A.P."/>
            <person name="Proctor M.J."/>
            <person name="Myers R.M."/>
            <person name="Schmutz J."/>
            <person name="Dickson M."/>
            <person name="Grimwood J."/>
            <person name="Cox D.R."/>
            <person name="Olson M.V."/>
            <person name="Kaul R."/>
            <person name="Raymond C."/>
            <person name="Shimizu N."/>
            <person name="Kawasaki K."/>
            <person name="Minoshima S."/>
            <person name="Evans G.A."/>
            <person name="Athanasiou M."/>
            <person name="Schultz R."/>
            <person name="Roe B.A."/>
            <person name="Chen F."/>
            <person name="Pan H."/>
            <person name="Ramser J."/>
            <person name="Lehrach H."/>
            <person name="Reinhardt R."/>
            <person name="McCombie W.R."/>
            <person name="de la Bastide M."/>
            <person name="Dedhia N."/>
            <person name="Blocker H."/>
            <person name="Hornischer K."/>
            <person name="Nordsiek G."/>
            <person name="Agarwala R."/>
            <person name="Aravind L."/>
            <person name="Bailey J.A."/>
            <person name="Bateman A."/>
            <person name="Batzoglou S."/>
            <person name="Birney E."/>
            <person name="Bork P."/>
            <person name="Brown D.G."/>
            <person name="Burge C.B."/>
            <person name="Cerutti L."/>
            <person name="Chen H.C."/>
            <person name="Church D."/>
            <person name="Clamp M."/>
            <person name="Copley R.R."/>
            <person name="Doerks T."/>
            <person name="Eddy S.R."/>
            <person name="Eichler E.E."/>
            <person name="Furey T.S."/>
            <person name="Galagan J."/>
            <person name="Gilbert J.G."/>
            <person name="Harmon C."/>
            <person name="Hayashizaki Y."/>
            <person name="Haussler D."/>
            <person name="Hermjakob H."/>
            <person name="Hokamp K."/>
            <person name="Jang W."/>
            <person name="Johnson L.S."/>
            <person name="Jones T.A."/>
            <person name="Kasif S."/>
            <person name="Kaspryzk A."/>
            <person name="Kennedy S."/>
            <person name="Kent W.J."/>
            <person name="Kitts P."/>
            <person name="Koonin E.V."/>
            <person name="Korf I."/>
            <person name="Kulp D."/>
            <person name="Lancet D."/>
            <person name="Lowe T.M."/>
            <person name="McLysaght A."/>
            <person name="Mikkelsen T."/>
            <person name="Moran J.V."/>
            <person name="Mulder N."/>
            <person name="Pollara V.J."/>
            <person name="Ponting C.P."/>
            <person name="Schuler G."/>
            <person name="Schultz J."/>
            <person name="Slater G."/>
            <person name="Smit A.F."/>
            <person name="Stupka E."/>
            <person name="Szustakowski J."/>
            <person name="Thierry-Mieg D."/>
            <person name="Thierry-Mieg J."/>
            <person name="Wagner L."/>
            <person name="Wallis J."/>
            <person name="Wheeler R."/>
            <person name="Williams A."/>
            <person name="Wolf Y.I."/>
            <person name="Wolfe K.H."/>
            <person name="Yang S.P."/>
            <person name="Yeh R.F."/>
            <person name="Collins F."/>
            <person name="Guyer M.S."/>
            <person name="Peterson J."/>
            <person name="Felsenfeld A."/>
            <person name="Wetterstrand K.A."/>
            <person name="Patrinos A."/>
            <person name="Morgan M.J."/>
            <person name="de Jong P."/>
            <person name="Catanese J.J."/>
            <person name="Osoegawa K."/>
            <person name="Shizuya H."/>
            <person name="Choi S."/>
            <person name="Chen Y.J."/>
        </authorList>
    </citation>
    <scope>NUCLEOTIDE SEQUENCE [LARGE SCALE GENOMIC DNA]</scope>
</reference>
<proteinExistence type="predicted"/>
<organism evidence="1 2">
    <name type="scientific">Homo sapiens</name>
    <name type="common">Human</name>
    <dbReference type="NCBI Taxonomy" id="9606"/>
    <lineage>
        <taxon>Eukaryota</taxon>
        <taxon>Metazoa</taxon>
        <taxon>Chordata</taxon>
        <taxon>Craniata</taxon>
        <taxon>Vertebrata</taxon>
        <taxon>Euteleostomi</taxon>
        <taxon>Mammalia</taxon>
        <taxon>Eutheria</taxon>
        <taxon>Euarchontoglires</taxon>
        <taxon>Primates</taxon>
        <taxon>Haplorrhini</taxon>
        <taxon>Catarrhini</taxon>
        <taxon>Hominidae</taxon>
        <taxon>Homo</taxon>
    </lineage>
</organism>
<reference evidence="1" key="5">
    <citation type="submission" date="2025-09" db="UniProtKB">
        <authorList>
            <consortium name="Ensembl"/>
        </authorList>
    </citation>
    <scope>IDENTIFICATION</scope>
</reference>
<dbReference type="EMBL" id="KC877701">
    <property type="status" value="NOT_ANNOTATED_CDS"/>
    <property type="molecule type" value="Genomic_DNA"/>
</dbReference>
<dbReference type="ChiTaRS" id="ZNF433">
    <property type="organism name" value="human"/>
</dbReference>
<dbReference type="Bgee" id="ENSG00000197647">
    <property type="expression patterns" value="Expressed in right testis and 104 other cell types or tissues"/>
</dbReference>
<dbReference type="AlphaFoldDB" id="F8VP42"/>
<sequence>MGDRNCRENHASMPGKVSGSLEVMKSMFKVLTDLVPGFSGL</sequence>
<dbReference type="EMBL" id="AC022415">
    <property type="status" value="NOT_ANNOTATED_CDS"/>
    <property type="molecule type" value="Genomic_DNA"/>
</dbReference>
<dbReference type="HOGENOM" id="CLU_3279256_0_0_1"/>
<dbReference type="Ensembl" id="ENST00000548669.2">
    <property type="protein sequence ID" value="ENSP00000446484.1"/>
    <property type="gene ID" value="ENSG00000197647.14"/>
</dbReference>
<gene>
    <name evidence="1" type="primary">ZNF433</name>
</gene>
<dbReference type="OrthoDB" id="427030at2759"/>
<dbReference type="UCSC" id="uc060tws.1">
    <property type="organism name" value="human"/>
</dbReference>
<reference evidence="1" key="4">
    <citation type="submission" date="2025-08" db="UniProtKB">
        <authorList>
            <consortium name="Ensembl"/>
        </authorList>
    </citation>
    <scope>IDENTIFICATION</scope>
</reference>
<dbReference type="VEuPathDB" id="HostDB:ENSG00000197647"/>
<dbReference type="ExpressionAtlas" id="F8VP42">
    <property type="expression patterns" value="baseline and differential"/>
</dbReference>
<dbReference type="HGNC" id="HGNC:20811">
    <property type="gene designation" value="ZNF433"/>
</dbReference>
<name>F8VP42_HUMAN</name>
<reference evidence="1 2" key="2">
    <citation type="journal article" date="2004" name="Nature">
        <title>The DNA sequence and biology of human chromosome 19.</title>
        <authorList>
            <person name="Grimwood J."/>
            <person name="Gordon L.A."/>
            <person name="Olsen A."/>
            <person name="Terry A."/>
            <person name="Schmutz J."/>
            <person name="Lamerdin J."/>
            <person name="Hellsten U."/>
            <person name="Goodstein D."/>
            <person name="Couronne O."/>
            <person name="Tran-Gyamfi M."/>
            <person name="Aerts A."/>
            <person name="Altherr M."/>
            <person name="Ashworth L."/>
            <person name="Bajorek E."/>
            <person name="Black S."/>
            <person name="Branscomb E."/>
            <person name="Caenepeel S."/>
            <person name="Carrano A."/>
            <person name="Caoile C."/>
            <person name="Chan Y.M."/>
            <person name="Christensen M."/>
            <person name="Cleland C.A."/>
            <person name="Copeland A."/>
            <person name="Dalin E."/>
            <person name="Dehal P."/>
            <person name="Denys M."/>
            <person name="Detter J.C."/>
            <person name="Escobar J."/>
            <person name="Flowers D."/>
            <person name="Fotopulos D."/>
            <person name="Garcia C."/>
            <person name="Georgescu A.M."/>
            <person name="Glavina T."/>
            <person name="Gomez M."/>
            <person name="Gonzales E."/>
            <person name="Groza M."/>
            <person name="Hammon N."/>
            <person name="Hawkins T."/>
            <person name="Haydu L."/>
            <person name="Ho I."/>
            <person name="Huang W."/>
            <person name="Israni S."/>
            <person name="Jett J."/>
            <person name="Kadner K."/>
            <person name="Kimball H."/>
            <person name="Kobayashi A."/>
            <person name="Larionov V."/>
            <person name="Leem S.H."/>
            <person name="Lopez F."/>
            <person name="Lou Y."/>
            <person name="Lowry S."/>
            <person name="Malfatti S."/>
            <person name="Martinez D."/>
            <person name="McCready P."/>
            <person name="Medina C."/>
            <person name="Morgan J."/>
            <person name="Nelson K."/>
            <person name="Nolan M."/>
            <person name="Ovcharenko I."/>
            <person name="Pitluck S."/>
            <person name="Pollard M."/>
            <person name="Popkie A.P."/>
            <person name="Predki P."/>
            <person name="Quan G."/>
            <person name="Ramirez L."/>
            <person name="Rash S."/>
            <person name="Retterer J."/>
            <person name="Rodriguez A."/>
            <person name="Rogers S."/>
            <person name="Salamov A."/>
            <person name="Salazar A."/>
            <person name="She X."/>
            <person name="Smith D."/>
            <person name="Slezak T."/>
            <person name="Solovyev V."/>
            <person name="Thayer N."/>
            <person name="Tice H."/>
            <person name="Tsai M."/>
            <person name="Ustaszewska A."/>
            <person name="Vo N."/>
            <person name="Wagner M."/>
            <person name="Wheeler J."/>
            <person name="Wu K."/>
            <person name="Xie G."/>
            <person name="Yang J."/>
            <person name="Dubchak I."/>
            <person name="Furey T.S."/>
            <person name="DeJong P."/>
            <person name="Dickson M."/>
            <person name="Gordon D."/>
            <person name="Eichler E.E."/>
            <person name="Pennacchio L.A."/>
            <person name="Richardson P."/>
            <person name="Stubbs L."/>
            <person name="Rokhsar D.S."/>
            <person name="Myers R.M."/>
            <person name="Rubin E.M."/>
            <person name="Lucas S.M."/>
        </authorList>
    </citation>
    <scope>NUCLEOTIDE SEQUENCE [LARGE SCALE GENOMIC DNA]</scope>
</reference>
<reference evidence="1 2" key="3">
    <citation type="journal article" date="2004" name="Nature">
        <title>Finishing the euchromatic sequence of the human genome.</title>
        <authorList>
            <consortium name="International Human Genome Sequencing Consortium"/>
        </authorList>
    </citation>
    <scope>NUCLEOTIDE SEQUENCE [LARGE SCALE GENOMIC DNA]</scope>
</reference>
<dbReference type="GeneTree" id="ENSGT00950000182755"/>
<dbReference type="OpenTargets" id="ENSG00000197647"/>
<dbReference type="Ensembl" id="ENST00000548669.2">
    <property type="protein sequence ID" value="ENSP00000446484.1"/>
    <property type="gene ID" value="ENSG00000197647.13"/>
</dbReference>
<dbReference type="Proteomes" id="UP000005640">
    <property type="component" value="Chromosome 19"/>
</dbReference>
<keyword evidence="2" id="KW-1185">Reference proteome</keyword>